<evidence type="ECO:0000256" key="5">
    <source>
        <dbReference type="ARBA" id="ARBA00023136"/>
    </source>
</evidence>
<dbReference type="InterPro" id="IPR019402">
    <property type="entry name" value="CWH43_N"/>
</dbReference>
<proteinExistence type="inferred from homology"/>
<dbReference type="Pfam" id="PF10277">
    <property type="entry name" value="Frag1"/>
    <property type="match status" value="1"/>
</dbReference>
<keyword evidence="5 7" id="KW-0472">Membrane</keyword>
<keyword evidence="10" id="KW-1185">Reference proteome</keyword>
<evidence type="ECO:0000313" key="9">
    <source>
        <dbReference type="EMBL" id="ODM92309.1"/>
    </source>
</evidence>
<evidence type="ECO:0000256" key="7">
    <source>
        <dbReference type="SAM" id="Phobius"/>
    </source>
</evidence>
<evidence type="ECO:0000256" key="2">
    <source>
        <dbReference type="ARBA" id="ARBA00006565"/>
    </source>
</evidence>
<name>A0A1D2MH50_ORCCI</name>
<feature type="region of interest" description="Disordered" evidence="6">
    <location>
        <begin position="198"/>
        <end position="231"/>
    </location>
</feature>
<feature type="transmembrane region" description="Helical" evidence="7">
    <location>
        <begin position="31"/>
        <end position="53"/>
    </location>
</feature>
<evidence type="ECO:0000256" key="6">
    <source>
        <dbReference type="SAM" id="MobiDB-lite"/>
    </source>
</evidence>
<dbReference type="PANTHER" id="PTHR21324">
    <property type="entry name" value="FASTING-INDUCIBLE INTEGRAL MEMBRANE PROTEIN TM6P1-RELATED"/>
    <property type="match status" value="1"/>
</dbReference>
<feature type="compositionally biased region" description="Acidic residues" evidence="6">
    <location>
        <begin position="220"/>
        <end position="229"/>
    </location>
</feature>
<dbReference type="GO" id="GO:0012505">
    <property type="term" value="C:endomembrane system"/>
    <property type="evidence" value="ECO:0007669"/>
    <property type="project" value="UniProtKB-SubCell"/>
</dbReference>
<organism evidence="9 10">
    <name type="scientific">Orchesella cincta</name>
    <name type="common">Springtail</name>
    <name type="synonym">Podura cincta</name>
    <dbReference type="NCBI Taxonomy" id="48709"/>
    <lineage>
        <taxon>Eukaryota</taxon>
        <taxon>Metazoa</taxon>
        <taxon>Ecdysozoa</taxon>
        <taxon>Arthropoda</taxon>
        <taxon>Hexapoda</taxon>
        <taxon>Collembola</taxon>
        <taxon>Entomobryomorpha</taxon>
        <taxon>Entomobryoidea</taxon>
        <taxon>Orchesellidae</taxon>
        <taxon>Orchesellinae</taxon>
        <taxon>Orchesella</taxon>
    </lineage>
</organism>
<feature type="domain" description="CWH43-like N-terminal" evidence="8">
    <location>
        <begin position="2"/>
        <end position="178"/>
    </location>
</feature>
<dbReference type="Proteomes" id="UP000094527">
    <property type="component" value="Unassembled WGS sequence"/>
</dbReference>
<dbReference type="AlphaFoldDB" id="A0A1D2MH50"/>
<comment type="subcellular location">
    <subcellularLocation>
        <location evidence="1">Endomembrane system</location>
        <topology evidence="1">Multi-pass membrane protein</topology>
    </subcellularLocation>
</comment>
<dbReference type="InterPro" id="IPR050911">
    <property type="entry name" value="DRAM/TMEM150_Autophagy_Mod"/>
</dbReference>
<feature type="transmembrane region" description="Helical" evidence="7">
    <location>
        <begin position="97"/>
        <end position="122"/>
    </location>
</feature>
<dbReference type="OrthoDB" id="191706at2759"/>
<evidence type="ECO:0000256" key="4">
    <source>
        <dbReference type="ARBA" id="ARBA00022989"/>
    </source>
</evidence>
<evidence type="ECO:0000313" key="10">
    <source>
        <dbReference type="Proteomes" id="UP000094527"/>
    </source>
</evidence>
<evidence type="ECO:0000256" key="1">
    <source>
        <dbReference type="ARBA" id="ARBA00004127"/>
    </source>
</evidence>
<comment type="similarity">
    <text evidence="2">Belongs to the DRAM/TMEM150 family.</text>
</comment>
<dbReference type="PANTHER" id="PTHR21324:SF2">
    <property type="entry name" value="EG:22E5.9 PROTEIN"/>
    <property type="match status" value="1"/>
</dbReference>
<sequence>MGAALFAFFVYIRFKQIEHYFRLFHQKSHHILNIIAVAFGLISALGMSIVGNFPELIQMYVHLFGAFLAFVGGSIYIVFQGYFTFKMLPHFSSKFTAYFRTFLGIFAMMMYFGAHTALIMAFEKTSDITRYEKKGMELLKWDPSDKGYSYRAASVIMEWFIVAMFNAFIVSFVSEFKKFSMEEPQCKFLAVEMDIEEDQKENEDHQGQGDTEGTIYTDDFTVDDDDADEETRATPVVYSEEVLNFKGVVVV</sequence>
<comment type="caution">
    <text evidence="9">The sequence shown here is derived from an EMBL/GenBank/DDBJ whole genome shotgun (WGS) entry which is preliminary data.</text>
</comment>
<accession>A0A1D2MH50</accession>
<reference evidence="9 10" key="1">
    <citation type="journal article" date="2016" name="Genome Biol. Evol.">
        <title>Gene Family Evolution Reflects Adaptation to Soil Environmental Stressors in the Genome of the Collembolan Orchesella cincta.</title>
        <authorList>
            <person name="Faddeeva-Vakhrusheva A."/>
            <person name="Derks M.F."/>
            <person name="Anvar S.Y."/>
            <person name="Agamennone V."/>
            <person name="Suring W."/>
            <person name="Smit S."/>
            <person name="van Straalen N.M."/>
            <person name="Roelofs D."/>
        </authorList>
    </citation>
    <scope>NUCLEOTIDE SEQUENCE [LARGE SCALE GENOMIC DNA]</scope>
    <source>
        <tissue evidence="9">Mixed pool</tissue>
    </source>
</reference>
<evidence type="ECO:0000256" key="3">
    <source>
        <dbReference type="ARBA" id="ARBA00022692"/>
    </source>
</evidence>
<dbReference type="EMBL" id="LJIJ01001273">
    <property type="protein sequence ID" value="ODM92309.1"/>
    <property type="molecule type" value="Genomic_DNA"/>
</dbReference>
<keyword evidence="4 7" id="KW-1133">Transmembrane helix</keyword>
<gene>
    <name evidence="9" type="ORF">Ocin01_14375</name>
</gene>
<protein>
    <submittedName>
        <fullName evidence="9">DNA damage-regulated autophagy modulator protein 1</fullName>
    </submittedName>
</protein>
<feature type="transmembrane region" description="Helical" evidence="7">
    <location>
        <begin position="148"/>
        <end position="173"/>
    </location>
</feature>
<evidence type="ECO:0000259" key="8">
    <source>
        <dbReference type="Pfam" id="PF10277"/>
    </source>
</evidence>
<keyword evidence="3 7" id="KW-0812">Transmembrane</keyword>
<feature type="transmembrane region" description="Helical" evidence="7">
    <location>
        <begin position="59"/>
        <end position="85"/>
    </location>
</feature>
<dbReference type="OMA" id="SEWCLAF"/>